<evidence type="ECO:0000313" key="2">
    <source>
        <dbReference type="Proteomes" id="UP000262621"/>
    </source>
</evidence>
<evidence type="ECO:0000313" key="1">
    <source>
        <dbReference type="EMBL" id="RFS40943.1"/>
    </source>
</evidence>
<organism evidence="1 2">
    <name type="scientific">Micromonospora craniellae</name>
    <dbReference type="NCBI Taxonomy" id="2294034"/>
    <lineage>
        <taxon>Bacteria</taxon>
        <taxon>Bacillati</taxon>
        <taxon>Actinomycetota</taxon>
        <taxon>Actinomycetes</taxon>
        <taxon>Micromonosporales</taxon>
        <taxon>Micromonosporaceae</taxon>
        <taxon>Micromonospora</taxon>
    </lineage>
</organism>
<dbReference type="InterPro" id="IPR036412">
    <property type="entry name" value="HAD-like_sf"/>
</dbReference>
<accession>A0A372FQK4</accession>
<dbReference type="Pfam" id="PF13242">
    <property type="entry name" value="Hydrolase_like"/>
    <property type="match status" value="1"/>
</dbReference>
<dbReference type="SUPFAM" id="SSF56784">
    <property type="entry name" value="HAD-like"/>
    <property type="match status" value="1"/>
</dbReference>
<comment type="caution">
    <text evidence="1">The sequence shown here is derived from an EMBL/GenBank/DDBJ whole genome shotgun (WGS) entry which is preliminary data.</text>
</comment>
<dbReference type="Proteomes" id="UP000262621">
    <property type="component" value="Unassembled WGS sequence"/>
</dbReference>
<sequence>MPSSQPRSAAYIDAELRNAGGTVKPNPRFYAKVAEAAGSAPAKIVFVGDTLAKDVTGPRASGMRAVLVNAGPPPQGCPEDVPVITHVAGLPPLLERWP</sequence>
<dbReference type="EMBL" id="QVFU01000097">
    <property type="protein sequence ID" value="RFS40943.1"/>
    <property type="molecule type" value="Genomic_DNA"/>
</dbReference>
<dbReference type="InterPro" id="IPR023214">
    <property type="entry name" value="HAD_sf"/>
</dbReference>
<keyword evidence="1" id="KW-0378">Hydrolase</keyword>
<proteinExistence type="predicted"/>
<dbReference type="GO" id="GO:0016787">
    <property type="term" value="F:hydrolase activity"/>
    <property type="evidence" value="ECO:0007669"/>
    <property type="project" value="UniProtKB-KW"/>
</dbReference>
<dbReference type="OrthoDB" id="9810501at2"/>
<dbReference type="Gene3D" id="3.40.50.1000">
    <property type="entry name" value="HAD superfamily/HAD-like"/>
    <property type="match status" value="1"/>
</dbReference>
<keyword evidence="2" id="KW-1185">Reference proteome</keyword>
<protein>
    <submittedName>
        <fullName evidence="1">HAD family hydrolase</fullName>
    </submittedName>
</protein>
<dbReference type="RefSeq" id="WP_117231308.1">
    <property type="nucleotide sequence ID" value="NZ_CP061725.1"/>
</dbReference>
<reference evidence="1 2" key="1">
    <citation type="submission" date="2018-08" db="EMBL/GenBank/DDBJ databases">
        <title>Verrucosispora craniellae sp. nov., isolated from a marine sponge in the South China Sea.</title>
        <authorList>
            <person name="Li L."/>
            <person name="Lin H.W."/>
        </authorList>
    </citation>
    <scope>NUCLEOTIDE SEQUENCE [LARGE SCALE GENOMIC DNA]</scope>
    <source>
        <strain evidence="1 2">LHW63014</strain>
    </source>
</reference>
<dbReference type="AlphaFoldDB" id="A0A372FQK4"/>
<name>A0A372FQK4_9ACTN</name>
<gene>
    <name evidence="1" type="ORF">D0Q02_30205</name>
</gene>